<dbReference type="InParanoid" id="G4TAS1"/>
<proteinExistence type="predicted"/>
<dbReference type="Proteomes" id="UP000007148">
    <property type="component" value="Unassembled WGS sequence"/>
</dbReference>
<feature type="compositionally biased region" description="Polar residues" evidence="1">
    <location>
        <begin position="207"/>
        <end position="216"/>
    </location>
</feature>
<evidence type="ECO:0000256" key="1">
    <source>
        <dbReference type="SAM" id="MobiDB-lite"/>
    </source>
</evidence>
<accession>G4TAS1</accession>
<dbReference type="EMBL" id="CAFZ01000032">
    <property type="protein sequence ID" value="CCA68422.1"/>
    <property type="molecule type" value="Genomic_DNA"/>
</dbReference>
<feature type="region of interest" description="Disordered" evidence="1">
    <location>
        <begin position="207"/>
        <end position="235"/>
    </location>
</feature>
<evidence type="ECO:0000313" key="2">
    <source>
        <dbReference type="EMBL" id="CCA68422.1"/>
    </source>
</evidence>
<sequence>MYSRQSSFVAQETNEHVVLTANFNRRNSSAPFSLSRQSSVIHRRSTLAQLTTIDFEHTDITSARHNSDVQGTPILVRVGQKFSTLLPKHARRVQERRKSLKIDMRTEIRVETDGLYLDDDVASTRNGSSLSIARTLPEDDSSPPADLYAVPHDQECYARSQQVPFPLGSCSRDEVQARDSGEGQHVHHTRACSQPTMHRYIPVSRLAQNQKASTSAAKGRPWTATSSDSPTSDSIYVPTVPPKRSLVRVRVRELLNLLLGGERGNKAQRAKAAVGVVRQASLKRKNTTSSRKAQPHSPTIRARVAHQMHGFSDKASPSARNPARGSTISGPQLFTPQYHSRKSSLPSFLPIS</sequence>
<name>G4TAS1_SERID</name>
<reference evidence="2 3" key="1">
    <citation type="journal article" date="2011" name="PLoS Pathog.">
        <title>Endophytic Life Strategies Decoded by Genome and Transcriptome Analyses of the Mutualistic Root Symbiont Piriformospora indica.</title>
        <authorList>
            <person name="Zuccaro A."/>
            <person name="Lahrmann U."/>
            <person name="Guldener U."/>
            <person name="Langen G."/>
            <person name="Pfiffi S."/>
            <person name="Biedenkopf D."/>
            <person name="Wong P."/>
            <person name="Samans B."/>
            <person name="Grimm C."/>
            <person name="Basiewicz M."/>
            <person name="Murat C."/>
            <person name="Martin F."/>
            <person name="Kogel K.H."/>
        </authorList>
    </citation>
    <scope>NUCLEOTIDE SEQUENCE [LARGE SCALE GENOMIC DNA]</scope>
    <source>
        <strain evidence="2 3">DSM 11827</strain>
    </source>
</reference>
<evidence type="ECO:0000313" key="3">
    <source>
        <dbReference type="Proteomes" id="UP000007148"/>
    </source>
</evidence>
<keyword evidence="3" id="KW-1185">Reference proteome</keyword>
<comment type="caution">
    <text evidence="2">The sequence shown here is derived from an EMBL/GenBank/DDBJ whole genome shotgun (WGS) entry which is preliminary data.</text>
</comment>
<gene>
    <name evidence="2" type="ORF">PIIN_02286</name>
</gene>
<protein>
    <submittedName>
        <fullName evidence="2">Uncharacterized protein</fullName>
    </submittedName>
</protein>
<feature type="region of interest" description="Disordered" evidence="1">
    <location>
        <begin position="310"/>
        <end position="352"/>
    </location>
</feature>
<dbReference type="HOGENOM" id="CLU_787813_0_0_1"/>
<dbReference type="AlphaFoldDB" id="G4TAS1"/>
<feature type="compositionally biased region" description="Polar residues" evidence="1">
    <location>
        <begin position="324"/>
        <end position="346"/>
    </location>
</feature>
<feature type="region of interest" description="Disordered" evidence="1">
    <location>
        <begin position="281"/>
        <end position="300"/>
    </location>
</feature>
<feature type="compositionally biased region" description="Low complexity" evidence="1">
    <location>
        <begin position="225"/>
        <end position="234"/>
    </location>
</feature>
<organism evidence="2 3">
    <name type="scientific">Serendipita indica (strain DSM 11827)</name>
    <name type="common">Root endophyte fungus</name>
    <name type="synonym">Piriformospora indica</name>
    <dbReference type="NCBI Taxonomy" id="1109443"/>
    <lineage>
        <taxon>Eukaryota</taxon>
        <taxon>Fungi</taxon>
        <taxon>Dikarya</taxon>
        <taxon>Basidiomycota</taxon>
        <taxon>Agaricomycotina</taxon>
        <taxon>Agaricomycetes</taxon>
        <taxon>Sebacinales</taxon>
        <taxon>Serendipitaceae</taxon>
        <taxon>Serendipita</taxon>
    </lineage>
</organism>